<comment type="caution">
    <text evidence="1">The sequence shown here is derived from an EMBL/GenBank/DDBJ whole genome shotgun (WGS) entry which is preliminary data.</text>
</comment>
<dbReference type="Proteomes" id="UP000824998">
    <property type="component" value="Unassembled WGS sequence"/>
</dbReference>
<sequence length="227" mass="26096">MSDNFEQIRIFGLLPFGGGGIFISLPLAARLTQPRVWQACMELPNDQGDQIVDQCLKKHSQTRTTFDPYLHQMDFRGDENVAAGYYESGRQMLSVHHWRHWYPLDMPAVAYVGKACGDEGILMRWLFEHDMVLSNGYSIVHYPKGIDTDTLYKIEQTWQGDAEHKMGPLRPALDAKHKETYRIRDTEILEGKGVRQVYTNRAERVTDKAGKVTVKGQDKVLELLWLI</sequence>
<dbReference type="OrthoDB" id="414175at2759"/>
<dbReference type="InterPro" id="IPR006740">
    <property type="entry name" value="DUF604"/>
</dbReference>
<name>A0A9P8CAP5_9HELO</name>
<keyword evidence="2" id="KW-1185">Reference proteome</keyword>
<dbReference type="EMBL" id="MU251356">
    <property type="protein sequence ID" value="KAG9239742.1"/>
    <property type="molecule type" value="Genomic_DNA"/>
</dbReference>
<evidence type="ECO:0000313" key="1">
    <source>
        <dbReference type="EMBL" id="KAG9239742.1"/>
    </source>
</evidence>
<proteinExistence type="predicted"/>
<accession>A0A9P8CAP5</accession>
<dbReference type="Pfam" id="PF04646">
    <property type="entry name" value="DUF604"/>
    <property type="match status" value="1"/>
</dbReference>
<evidence type="ECO:0000313" key="2">
    <source>
        <dbReference type="Proteomes" id="UP000824998"/>
    </source>
</evidence>
<reference evidence="1" key="1">
    <citation type="journal article" date="2021" name="IMA Fungus">
        <title>Genomic characterization of three marine fungi, including Emericellopsis atlantica sp. nov. with signatures of a generalist lifestyle and marine biomass degradation.</title>
        <authorList>
            <person name="Hagestad O.C."/>
            <person name="Hou L."/>
            <person name="Andersen J.H."/>
            <person name="Hansen E.H."/>
            <person name="Altermark B."/>
            <person name="Li C."/>
            <person name="Kuhnert E."/>
            <person name="Cox R.J."/>
            <person name="Crous P.W."/>
            <person name="Spatafora J.W."/>
            <person name="Lail K."/>
            <person name="Amirebrahimi M."/>
            <person name="Lipzen A."/>
            <person name="Pangilinan J."/>
            <person name="Andreopoulos W."/>
            <person name="Hayes R.D."/>
            <person name="Ng V."/>
            <person name="Grigoriev I.V."/>
            <person name="Jackson S.A."/>
            <person name="Sutton T.D.S."/>
            <person name="Dobson A.D.W."/>
            <person name="Rama T."/>
        </authorList>
    </citation>
    <scope>NUCLEOTIDE SEQUENCE</scope>
    <source>
        <strain evidence="1">TRa018bII</strain>
    </source>
</reference>
<organism evidence="1 2">
    <name type="scientific">Amylocarpus encephaloides</name>
    <dbReference type="NCBI Taxonomy" id="45428"/>
    <lineage>
        <taxon>Eukaryota</taxon>
        <taxon>Fungi</taxon>
        <taxon>Dikarya</taxon>
        <taxon>Ascomycota</taxon>
        <taxon>Pezizomycotina</taxon>
        <taxon>Leotiomycetes</taxon>
        <taxon>Helotiales</taxon>
        <taxon>Helotiales incertae sedis</taxon>
        <taxon>Amylocarpus</taxon>
    </lineage>
</organism>
<protein>
    <submittedName>
        <fullName evidence="1">Uncharacterized protein</fullName>
    </submittedName>
</protein>
<dbReference type="AlphaFoldDB" id="A0A9P8CAP5"/>
<gene>
    <name evidence="1" type="ORF">BJ875DRAFT_501177</name>
</gene>